<keyword evidence="1" id="KW-0812">Transmembrane</keyword>
<gene>
    <name evidence="3" type="ORF">J2S00_000612</name>
</gene>
<dbReference type="EMBL" id="JAUSUQ010000002">
    <property type="protein sequence ID" value="MDQ0337829.1"/>
    <property type="molecule type" value="Genomic_DNA"/>
</dbReference>
<evidence type="ECO:0000313" key="3">
    <source>
        <dbReference type="EMBL" id="MDQ0337829.1"/>
    </source>
</evidence>
<evidence type="ECO:0000256" key="1">
    <source>
        <dbReference type="SAM" id="Phobius"/>
    </source>
</evidence>
<dbReference type="Gene3D" id="1.10.10.1320">
    <property type="entry name" value="Anti-sigma factor, zinc-finger domain"/>
    <property type="match status" value="1"/>
</dbReference>
<evidence type="ECO:0000313" key="4">
    <source>
        <dbReference type="Proteomes" id="UP001232445"/>
    </source>
</evidence>
<protein>
    <recommendedName>
        <fullName evidence="2">Anti-sigma K factor RskA C-terminal domain-containing protein</fullName>
    </recommendedName>
</protein>
<evidence type="ECO:0000259" key="2">
    <source>
        <dbReference type="Pfam" id="PF10099"/>
    </source>
</evidence>
<keyword evidence="4" id="KW-1185">Reference proteome</keyword>
<accession>A0ABU0CN46</accession>
<keyword evidence="1" id="KW-1133">Transmembrane helix</keyword>
<organism evidence="3 4">
    <name type="scientific">Caldalkalibacillus uzonensis</name>
    <dbReference type="NCBI Taxonomy" id="353224"/>
    <lineage>
        <taxon>Bacteria</taxon>
        <taxon>Bacillati</taxon>
        <taxon>Bacillota</taxon>
        <taxon>Bacilli</taxon>
        <taxon>Bacillales</taxon>
        <taxon>Bacillaceae</taxon>
        <taxon>Caldalkalibacillus</taxon>
    </lineage>
</organism>
<dbReference type="InterPro" id="IPR018764">
    <property type="entry name" value="RskA_C"/>
</dbReference>
<feature type="transmembrane region" description="Helical" evidence="1">
    <location>
        <begin position="92"/>
        <end position="112"/>
    </location>
</feature>
<dbReference type="Pfam" id="PF10099">
    <property type="entry name" value="RskA_C"/>
    <property type="match status" value="1"/>
</dbReference>
<dbReference type="Proteomes" id="UP001232445">
    <property type="component" value="Unassembled WGS sequence"/>
</dbReference>
<feature type="domain" description="Anti-sigma K factor RskA C-terminal" evidence="2">
    <location>
        <begin position="163"/>
        <end position="244"/>
    </location>
</feature>
<sequence length="265" mass="29991">MSHANRCLSDEMIVDTLLNQLPEQQMEQVEAHLKHCAHCHKRLEEWAVLLGTHSHPECEREIATSFPRIEKRLKKTIGFSKRRSKPLGPKPAVLSLISGLLVCFSLVTGWWASQDSNHEPSHMQSDLIQESQFLIDPQTLHYRIGLANNPHSQQWGVLAYSVKGNLWVNHASQEVIIFLEGLEPLDDRDYQVWINTGHAENNAGVVQMETDKAYLYWSGEETTGIEFIRISVEPKGGSQVPTGPEALFIRLNQSSLNYNPVGEHP</sequence>
<keyword evidence="1" id="KW-0472">Membrane</keyword>
<name>A0ABU0CN46_9BACI</name>
<dbReference type="RefSeq" id="WP_307335269.1">
    <property type="nucleotide sequence ID" value="NZ_JAUSUQ010000002.1"/>
</dbReference>
<proteinExistence type="predicted"/>
<reference evidence="3 4" key="1">
    <citation type="submission" date="2023-07" db="EMBL/GenBank/DDBJ databases">
        <title>Genomic Encyclopedia of Type Strains, Phase IV (KMG-IV): sequencing the most valuable type-strain genomes for metagenomic binning, comparative biology and taxonomic classification.</title>
        <authorList>
            <person name="Goeker M."/>
        </authorList>
    </citation>
    <scope>NUCLEOTIDE SEQUENCE [LARGE SCALE GENOMIC DNA]</scope>
    <source>
        <strain evidence="3 4">DSM 17740</strain>
    </source>
</reference>
<dbReference type="InterPro" id="IPR041916">
    <property type="entry name" value="Anti_sigma_zinc_sf"/>
</dbReference>
<comment type="caution">
    <text evidence="3">The sequence shown here is derived from an EMBL/GenBank/DDBJ whole genome shotgun (WGS) entry which is preliminary data.</text>
</comment>